<accession>A0A645FE81</accession>
<proteinExistence type="predicted"/>
<protein>
    <recommendedName>
        <fullName evidence="2">Tetracycline regulation of excision, RteC</fullName>
    </recommendedName>
</protein>
<comment type="caution">
    <text evidence="1">The sequence shown here is derived from an EMBL/GenBank/DDBJ whole genome shotgun (WGS) entry which is preliminary data.</text>
</comment>
<organism evidence="1">
    <name type="scientific">bioreactor metagenome</name>
    <dbReference type="NCBI Taxonomy" id="1076179"/>
    <lineage>
        <taxon>unclassified sequences</taxon>
        <taxon>metagenomes</taxon>
        <taxon>ecological metagenomes</taxon>
    </lineage>
</organism>
<dbReference type="AlphaFoldDB" id="A0A645FE81"/>
<dbReference type="InterPro" id="IPR018534">
    <property type="entry name" value="Tet_reg_excision_RteC"/>
</dbReference>
<evidence type="ECO:0008006" key="2">
    <source>
        <dbReference type="Google" id="ProtNLM"/>
    </source>
</evidence>
<dbReference type="EMBL" id="VSSQ01058032">
    <property type="protein sequence ID" value="MPN11772.1"/>
    <property type="molecule type" value="Genomic_DNA"/>
</dbReference>
<name>A0A645FE81_9ZZZZ</name>
<evidence type="ECO:0000313" key="1">
    <source>
        <dbReference type="EMBL" id="MPN11772.1"/>
    </source>
</evidence>
<dbReference type="Pfam" id="PF09357">
    <property type="entry name" value="RteC"/>
    <property type="match status" value="1"/>
</dbReference>
<sequence>MHKFYRDKLKELDERIEVYKIEFDEPIQLAEASVSLILNYLKEVKLYVLEKGFDKEEDEIYFFKKLKPDILSKLIYYNAIFKIESKKPHGSYKLIKKYLINEQIRLKKYFDNNLEFYKYYRTNSTFLDQKYFVRGKHDIKLSLDTYFFESDHNFSTSHDYKVAKILANDLIQVYLEDRLSYLQKRSKPINHSNLNWTSSKTALIELIYALHSQGVFENGNADVKHIAKYFESIFNIELGDFYHTFMEIKSRKINRTKFIDALREGLTKKMNEQDEK</sequence>
<gene>
    <name evidence="1" type="ORF">SDC9_159080</name>
</gene>
<reference evidence="1" key="1">
    <citation type="submission" date="2019-08" db="EMBL/GenBank/DDBJ databases">
        <authorList>
            <person name="Kucharzyk K."/>
            <person name="Murdoch R.W."/>
            <person name="Higgins S."/>
            <person name="Loffler F."/>
        </authorList>
    </citation>
    <scope>NUCLEOTIDE SEQUENCE</scope>
</reference>